<gene>
    <name evidence="1" type="ORF">SPMU_14810</name>
</gene>
<keyword evidence="2" id="KW-1185">Reference proteome</keyword>
<evidence type="ECO:0000313" key="1">
    <source>
        <dbReference type="EMBL" id="OWK30494.1"/>
    </source>
</evidence>
<dbReference type="RefSeq" id="WP_088333244.1">
    <property type="nucleotide sequence ID" value="NZ_NBBJ01000002.1"/>
</dbReference>
<accession>A0A245ZL79</accession>
<dbReference type="EMBL" id="NBBJ01000002">
    <property type="protein sequence ID" value="OWK30494.1"/>
    <property type="molecule type" value="Genomic_DNA"/>
</dbReference>
<organism evidence="1 2">
    <name type="scientific">Sphingomonas mucosissima</name>
    <dbReference type="NCBI Taxonomy" id="370959"/>
    <lineage>
        <taxon>Bacteria</taxon>
        <taxon>Pseudomonadati</taxon>
        <taxon>Pseudomonadota</taxon>
        <taxon>Alphaproteobacteria</taxon>
        <taxon>Sphingomonadales</taxon>
        <taxon>Sphingomonadaceae</taxon>
        <taxon>Sphingomonas</taxon>
    </lineage>
</organism>
<sequence length="129" mass="13665">MVFDRSLIALAVLLVACVQGPERVDVSGTPGDLRFVAVAADGADQVCADALSVTAVVPEDADPLWQVSSLGTGKCFHSLRYGELTADITQKAPATPLRSDMTYRVRISGPGFSAVRDFRLTPQGVTVQD</sequence>
<dbReference type="PROSITE" id="PS51257">
    <property type="entry name" value="PROKAR_LIPOPROTEIN"/>
    <property type="match status" value="1"/>
</dbReference>
<dbReference type="Proteomes" id="UP000197783">
    <property type="component" value="Unassembled WGS sequence"/>
</dbReference>
<evidence type="ECO:0008006" key="3">
    <source>
        <dbReference type="Google" id="ProtNLM"/>
    </source>
</evidence>
<dbReference type="OrthoDB" id="9930688at2"/>
<reference evidence="1 2" key="1">
    <citation type="submission" date="2017-03" db="EMBL/GenBank/DDBJ databases">
        <title>Genome sequence of Sphingomonas mucosissima DSM 17494.</title>
        <authorList>
            <person name="Poehlein A."/>
            <person name="Wuebbeler J.H."/>
            <person name="Steinbuechel A."/>
            <person name="Daniel R."/>
        </authorList>
    </citation>
    <scope>NUCLEOTIDE SEQUENCE [LARGE SCALE GENOMIC DNA]</scope>
    <source>
        <strain evidence="1 2">DSM 17494</strain>
    </source>
</reference>
<dbReference type="AlphaFoldDB" id="A0A245ZL79"/>
<evidence type="ECO:0000313" key="2">
    <source>
        <dbReference type="Proteomes" id="UP000197783"/>
    </source>
</evidence>
<comment type="caution">
    <text evidence="1">The sequence shown here is derived from an EMBL/GenBank/DDBJ whole genome shotgun (WGS) entry which is preliminary data.</text>
</comment>
<name>A0A245ZL79_9SPHN</name>
<proteinExistence type="predicted"/>
<protein>
    <recommendedName>
        <fullName evidence="3">Lipoprotein</fullName>
    </recommendedName>
</protein>